<feature type="repeat" description="ANK" evidence="10">
    <location>
        <begin position="490"/>
        <end position="523"/>
    </location>
</feature>
<keyword evidence="7 11" id="KW-0378">Hydrolase</keyword>
<dbReference type="PROSITE" id="PS00028">
    <property type="entry name" value="ZINC_FINGER_C2H2_1"/>
    <property type="match status" value="1"/>
</dbReference>
<evidence type="ECO:0000256" key="3">
    <source>
        <dbReference type="ARBA" id="ARBA00022490"/>
    </source>
</evidence>
<keyword evidence="6 11" id="KW-0255">Endonuclease</keyword>
<feature type="region of interest" description="Disordered" evidence="12">
    <location>
        <begin position="113"/>
        <end position="142"/>
    </location>
</feature>
<dbReference type="Proteomes" id="UP000799776">
    <property type="component" value="Unassembled WGS sequence"/>
</dbReference>
<reference evidence="14" key="1">
    <citation type="journal article" date="2020" name="Stud. Mycol.">
        <title>101 Dothideomycetes genomes: a test case for predicting lifestyles and emergence of pathogens.</title>
        <authorList>
            <person name="Haridas S."/>
            <person name="Albert R."/>
            <person name="Binder M."/>
            <person name="Bloem J."/>
            <person name="Labutti K."/>
            <person name="Salamov A."/>
            <person name="Andreopoulos B."/>
            <person name="Baker S."/>
            <person name="Barry K."/>
            <person name="Bills G."/>
            <person name="Bluhm B."/>
            <person name="Cannon C."/>
            <person name="Castanera R."/>
            <person name="Culley D."/>
            <person name="Daum C."/>
            <person name="Ezra D."/>
            <person name="Gonzalez J."/>
            <person name="Henrissat B."/>
            <person name="Kuo A."/>
            <person name="Liang C."/>
            <person name="Lipzen A."/>
            <person name="Lutzoni F."/>
            <person name="Magnuson J."/>
            <person name="Mondo S."/>
            <person name="Nolan M."/>
            <person name="Ohm R."/>
            <person name="Pangilinan J."/>
            <person name="Park H.-J."/>
            <person name="Ramirez L."/>
            <person name="Alfaro M."/>
            <person name="Sun H."/>
            <person name="Tritt A."/>
            <person name="Yoshinaga Y."/>
            <person name="Zwiers L.-H."/>
            <person name="Turgeon B."/>
            <person name="Goodwin S."/>
            <person name="Spatafora J."/>
            <person name="Crous P."/>
            <person name="Grigoriev I."/>
        </authorList>
    </citation>
    <scope>NUCLEOTIDE SEQUENCE</scope>
    <source>
        <strain evidence="14">CBS 121410</strain>
    </source>
</reference>
<dbReference type="GO" id="GO:0004519">
    <property type="term" value="F:endonuclease activity"/>
    <property type="evidence" value="ECO:0007669"/>
    <property type="project" value="UniProtKB-KW"/>
</dbReference>
<dbReference type="PANTHER" id="PTHR16036:SF2">
    <property type="entry name" value="TRNA ENDONUCLEASE ANKZF1"/>
    <property type="match status" value="1"/>
</dbReference>
<evidence type="ECO:0000256" key="5">
    <source>
        <dbReference type="ARBA" id="ARBA00022737"/>
    </source>
</evidence>
<dbReference type="GO" id="GO:0005737">
    <property type="term" value="C:cytoplasm"/>
    <property type="evidence" value="ECO:0007669"/>
    <property type="project" value="UniProtKB-SubCell"/>
</dbReference>
<comment type="caution">
    <text evidence="14">The sequence shown here is derived from an EMBL/GenBank/DDBJ whole genome shotgun (WGS) entry which is preliminary data.</text>
</comment>
<comment type="similarity">
    <text evidence="2 11">Belongs to the ANKZF1/VMS1 family.</text>
</comment>
<dbReference type="AlphaFoldDB" id="A0A9P4HP08"/>
<feature type="compositionally biased region" description="Low complexity" evidence="12">
    <location>
        <begin position="414"/>
        <end position="427"/>
    </location>
</feature>
<dbReference type="SUPFAM" id="SSF48403">
    <property type="entry name" value="Ankyrin repeat"/>
    <property type="match status" value="1"/>
</dbReference>
<gene>
    <name evidence="14" type="ORF">K490DRAFT_47193</name>
</gene>
<dbReference type="Pfam" id="PF18826">
    <property type="entry name" value="bVLRF1"/>
    <property type="match status" value="1"/>
</dbReference>
<dbReference type="InterPro" id="IPR047139">
    <property type="entry name" value="ANKZ1/VMS1"/>
</dbReference>
<evidence type="ECO:0000259" key="13">
    <source>
        <dbReference type="PROSITE" id="PS52044"/>
    </source>
</evidence>
<name>A0A9P4HP08_9PEZI</name>
<feature type="region of interest" description="Disordered" evidence="12">
    <location>
        <begin position="571"/>
        <end position="662"/>
    </location>
</feature>
<feature type="region of interest" description="Disordered" evidence="12">
    <location>
        <begin position="26"/>
        <end position="63"/>
    </location>
</feature>
<feature type="domain" description="VLRF1" evidence="13">
    <location>
        <begin position="241"/>
        <end position="399"/>
    </location>
</feature>
<feature type="region of interest" description="Disordered" evidence="12">
    <location>
        <begin position="208"/>
        <end position="235"/>
    </location>
</feature>
<evidence type="ECO:0000256" key="2">
    <source>
        <dbReference type="ARBA" id="ARBA00009262"/>
    </source>
</evidence>
<dbReference type="GO" id="GO:0036503">
    <property type="term" value="P:ERAD pathway"/>
    <property type="evidence" value="ECO:0007669"/>
    <property type="project" value="TreeGrafter"/>
</dbReference>
<feature type="active site" evidence="11">
    <location>
        <position position="299"/>
    </location>
</feature>
<evidence type="ECO:0000256" key="12">
    <source>
        <dbReference type="SAM" id="MobiDB-lite"/>
    </source>
</evidence>
<dbReference type="EMBL" id="ML978732">
    <property type="protein sequence ID" value="KAF2085225.1"/>
    <property type="molecule type" value="Genomic_DNA"/>
</dbReference>
<dbReference type="OrthoDB" id="429841at2759"/>
<evidence type="ECO:0000313" key="14">
    <source>
        <dbReference type="EMBL" id="KAF2085225.1"/>
    </source>
</evidence>
<accession>A0A9P4HP08</accession>
<feature type="region of interest" description="Disordered" evidence="12">
    <location>
        <begin position="414"/>
        <end position="445"/>
    </location>
</feature>
<sequence>MAQKGEQLLQKPLYVFDLPEEILSTITLKDHPTQPIDDPSTTDPEPNTETAKAEPPDNSPANATACGLCNLTFPSLQEQRSHVRSDLHGYNLKQKMRGLKPVSEADFEKLVGDLDESISGSESSESESDNDGETANGKSKDTTLSALLKKQAKISAPDFEDDFASKKRKRGAGKPPMLWFTSPSLPKEISLGVYRAIFSDAEQEEEKHLVDTIRKKQLSPNPPPKKVDSEDGGVPLPNANIGPHYFLCMIGGGHFAAMIVSLTPKVSKRHTGVDERQATVVAHKTFHRYTTRRKQGGAQSANDSAKGAAHSAGSSLRRYNEAALTQEVRNLLAEWRDMIDTSEFLFIRATGSTNRRTLFGPYDGQVLRHNDPRNRGFPFSTRRATQAELMRAFVELTRVKVSRVDEAALAAAAAAASSTSSQPSTTTTPPPKQAKPPKLSPENEEATLHTTQLQALIRRSKAPAILSYLSSNNLNPEFRFFPPDSEKNYHAPTPLHLAATTGAPAVVLALLTKGRADPGVKNLDGKTPFEIASDRHTRDAFRIARHELGEAAQDWAAAGVPGAMSKFDAEKMQNAEKAEEDKKEKERRTAETERLRKESEAKEKERVERRVGKGKALGGVFEKTAADKREEEARGMTPEMRMRLERERRARAAEERIRRMQG</sequence>
<comment type="subcellular location">
    <subcellularLocation>
        <location evidence="1">Cytoplasm</location>
    </subcellularLocation>
</comment>
<evidence type="ECO:0000256" key="9">
    <source>
        <dbReference type="ARBA" id="ARBA00023054"/>
    </source>
</evidence>
<evidence type="ECO:0000256" key="4">
    <source>
        <dbReference type="ARBA" id="ARBA00022722"/>
    </source>
</evidence>
<protein>
    <recommendedName>
        <fullName evidence="13">VLRF1 domain-containing protein</fullName>
    </recommendedName>
</protein>
<dbReference type="InterPro" id="IPR041175">
    <property type="entry name" value="VLRF1/Vms1"/>
</dbReference>
<evidence type="ECO:0000256" key="6">
    <source>
        <dbReference type="ARBA" id="ARBA00022759"/>
    </source>
</evidence>
<keyword evidence="3 11" id="KW-0963">Cytoplasm</keyword>
<feature type="compositionally biased region" description="Basic and acidic residues" evidence="12">
    <location>
        <begin position="571"/>
        <end position="611"/>
    </location>
</feature>
<keyword evidence="5" id="KW-0677">Repeat</keyword>
<dbReference type="PROSITE" id="PS52044">
    <property type="entry name" value="VLRF1"/>
    <property type="match status" value="1"/>
</dbReference>
<dbReference type="InterPro" id="IPR013087">
    <property type="entry name" value="Znf_C2H2_type"/>
</dbReference>
<organism evidence="14 15">
    <name type="scientific">Saccharata proteae CBS 121410</name>
    <dbReference type="NCBI Taxonomy" id="1314787"/>
    <lineage>
        <taxon>Eukaryota</taxon>
        <taxon>Fungi</taxon>
        <taxon>Dikarya</taxon>
        <taxon>Ascomycota</taxon>
        <taxon>Pezizomycotina</taxon>
        <taxon>Dothideomycetes</taxon>
        <taxon>Dothideomycetes incertae sedis</taxon>
        <taxon>Botryosphaeriales</taxon>
        <taxon>Saccharataceae</taxon>
        <taxon>Saccharata</taxon>
    </lineage>
</organism>
<dbReference type="GO" id="GO:0016787">
    <property type="term" value="F:hydrolase activity"/>
    <property type="evidence" value="ECO:0007669"/>
    <property type="project" value="UniProtKB-KW"/>
</dbReference>
<evidence type="ECO:0000256" key="1">
    <source>
        <dbReference type="ARBA" id="ARBA00004496"/>
    </source>
</evidence>
<dbReference type="InterPro" id="IPR036770">
    <property type="entry name" value="Ankyrin_rpt-contain_sf"/>
</dbReference>
<evidence type="ECO:0000256" key="7">
    <source>
        <dbReference type="ARBA" id="ARBA00022801"/>
    </source>
</evidence>
<dbReference type="InterPro" id="IPR002110">
    <property type="entry name" value="Ankyrin_rpt"/>
</dbReference>
<dbReference type="PROSITE" id="PS50088">
    <property type="entry name" value="ANK_REPEAT"/>
    <property type="match status" value="1"/>
</dbReference>
<feature type="compositionally biased region" description="Polar residues" evidence="12">
    <location>
        <begin position="39"/>
        <end position="50"/>
    </location>
</feature>
<keyword evidence="8 10" id="KW-0040">ANK repeat</keyword>
<proteinExistence type="inferred from homology"/>
<dbReference type="Pfam" id="PF13857">
    <property type="entry name" value="Ank_5"/>
    <property type="match status" value="1"/>
</dbReference>
<evidence type="ECO:0000256" key="8">
    <source>
        <dbReference type="ARBA" id="ARBA00023043"/>
    </source>
</evidence>
<dbReference type="PANTHER" id="PTHR16036">
    <property type="entry name" value="ANKYRIN REPEAT AND ZINC FINGER DOMAIN-CONTAINING PROTEIN 1"/>
    <property type="match status" value="1"/>
</dbReference>
<feature type="region of interest" description="Disordered" evidence="12">
    <location>
        <begin position="289"/>
        <end position="315"/>
    </location>
</feature>
<feature type="compositionally biased region" description="Low complexity" evidence="12">
    <location>
        <begin position="304"/>
        <end position="315"/>
    </location>
</feature>
<evidence type="ECO:0000256" key="11">
    <source>
        <dbReference type="PROSITE-ProRule" id="PRU01389"/>
    </source>
</evidence>
<feature type="compositionally biased region" description="Basic and acidic residues" evidence="12">
    <location>
        <begin position="624"/>
        <end position="662"/>
    </location>
</feature>
<keyword evidence="15" id="KW-1185">Reference proteome</keyword>
<evidence type="ECO:0000256" key="10">
    <source>
        <dbReference type="PROSITE-ProRule" id="PRU00023"/>
    </source>
</evidence>
<comment type="domain">
    <text evidence="11">The VLRF1 domain mediates binding to the 60S ribosomal subunit.</text>
</comment>
<dbReference type="PROSITE" id="PS50297">
    <property type="entry name" value="ANK_REP_REGION"/>
    <property type="match status" value="1"/>
</dbReference>
<evidence type="ECO:0000313" key="15">
    <source>
        <dbReference type="Proteomes" id="UP000799776"/>
    </source>
</evidence>
<keyword evidence="4 11" id="KW-0540">Nuclease</keyword>
<keyword evidence="9" id="KW-0175">Coiled coil</keyword>
<dbReference type="Gene3D" id="1.25.40.20">
    <property type="entry name" value="Ankyrin repeat-containing domain"/>
    <property type="match status" value="1"/>
</dbReference>